<dbReference type="InterPro" id="IPR000086">
    <property type="entry name" value="NUDIX_hydrolase_dom"/>
</dbReference>
<protein>
    <recommendedName>
        <fullName evidence="1">Nudix hydrolase domain-containing protein</fullName>
    </recommendedName>
</protein>
<dbReference type="AlphaFoldDB" id="A0A645ANI6"/>
<feature type="domain" description="Nudix hydrolase" evidence="1">
    <location>
        <begin position="16"/>
        <end position="128"/>
    </location>
</feature>
<name>A0A645ANI6_9ZZZZ</name>
<dbReference type="SUPFAM" id="SSF55811">
    <property type="entry name" value="Nudix"/>
    <property type="match status" value="1"/>
</dbReference>
<dbReference type="PROSITE" id="PS51462">
    <property type="entry name" value="NUDIX"/>
    <property type="match status" value="1"/>
</dbReference>
<evidence type="ECO:0000259" key="1">
    <source>
        <dbReference type="PROSITE" id="PS51462"/>
    </source>
</evidence>
<accession>A0A645ANI6</accession>
<dbReference type="InterPro" id="IPR015797">
    <property type="entry name" value="NUDIX_hydrolase-like_dom_sf"/>
</dbReference>
<organism evidence="2">
    <name type="scientific">bioreactor metagenome</name>
    <dbReference type="NCBI Taxonomy" id="1076179"/>
    <lineage>
        <taxon>unclassified sequences</taxon>
        <taxon>metagenomes</taxon>
        <taxon>ecological metagenomes</taxon>
    </lineage>
</organism>
<proteinExistence type="predicted"/>
<comment type="caution">
    <text evidence="2">The sequence shown here is derived from an EMBL/GenBank/DDBJ whole genome shotgun (WGS) entry which is preliminary data.</text>
</comment>
<evidence type="ECO:0000313" key="2">
    <source>
        <dbReference type="EMBL" id="MPM54739.1"/>
    </source>
</evidence>
<dbReference type="Gene3D" id="3.90.79.10">
    <property type="entry name" value="Nucleoside Triphosphate Pyrophosphohydrolase"/>
    <property type="match status" value="1"/>
</dbReference>
<sequence length="146" mass="16564">MDRISSKGVASIPSAYDNRRGSVIVETDKGVLLVSSSGGYYRLPGGKPKKREASIQASIRELREETGLRAQEAKYLFKFHASKIFLIRAKGKPAPGSEIHYFAFFEPGKDMKVKISDNTEKILKKYYELMDSEIKTKPKNKFGRKW</sequence>
<dbReference type="Pfam" id="PF00293">
    <property type="entry name" value="NUDIX"/>
    <property type="match status" value="1"/>
</dbReference>
<dbReference type="EMBL" id="VSSQ01014938">
    <property type="protein sequence ID" value="MPM54739.1"/>
    <property type="molecule type" value="Genomic_DNA"/>
</dbReference>
<reference evidence="2" key="1">
    <citation type="submission" date="2019-08" db="EMBL/GenBank/DDBJ databases">
        <authorList>
            <person name="Kucharzyk K."/>
            <person name="Murdoch R.W."/>
            <person name="Higgins S."/>
            <person name="Loffler F."/>
        </authorList>
    </citation>
    <scope>NUCLEOTIDE SEQUENCE</scope>
</reference>
<gene>
    <name evidence="2" type="ORF">SDC9_101519</name>
</gene>